<reference evidence="1 2" key="1">
    <citation type="submission" date="2019-03" db="EMBL/GenBank/DDBJ databases">
        <title>Roseomonas sp. a novel Roseomonas species isolated from Sea whip Gorgonian.</title>
        <authorList>
            <person name="Li F."/>
            <person name="Pan X."/>
            <person name="Huang S."/>
            <person name="Li Z."/>
            <person name="Meng B."/>
        </authorList>
    </citation>
    <scope>NUCLEOTIDE SEQUENCE [LARGE SCALE GENOMIC DNA]</scope>
    <source>
        <strain evidence="1 2">M0104</strain>
    </source>
</reference>
<organism evidence="1 2">
    <name type="scientific">Teichococcus coralli</name>
    <dbReference type="NCBI Taxonomy" id="2545983"/>
    <lineage>
        <taxon>Bacteria</taxon>
        <taxon>Pseudomonadati</taxon>
        <taxon>Pseudomonadota</taxon>
        <taxon>Alphaproteobacteria</taxon>
        <taxon>Acetobacterales</taxon>
        <taxon>Roseomonadaceae</taxon>
        <taxon>Roseomonas</taxon>
    </lineage>
</organism>
<dbReference type="AlphaFoldDB" id="A0A845BDH9"/>
<protein>
    <submittedName>
        <fullName evidence="1">Uncharacterized protein</fullName>
    </submittedName>
</protein>
<gene>
    <name evidence="1" type="ORF">E0493_08590</name>
</gene>
<accession>A0A845BDH9</accession>
<keyword evidence="2" id="KW-1185">Reference proteome</keyword>
<dbReference type="Proteomes" id="UP000460715">
    <property type="component" value="Unassembled WGS sequence"/>
</dbReference>
<dbReference type="RefSeq" id="WP_160936543.1">
    <property type="nucleotide sequence ID" value="NZ_SNVJ01000006.1"/>
</dbReference>
<name>A0A845BDH9_9PROT</name>
<evidence type="ECO:0000313" key="1">
    <source>
        <dbReference type="EMBL" id="MXP63407.1"/>
    </source>
</evidence>
<dbReference type="EMBL" id="SNVJ01000006">
    <property type="protein sequence ID" value="MXP63407.1"/>
    <property type="molecule type" value="Genomic_DNA"/>
</dbReference>
<sequence length="233" mass="25644">MFDFSGSDGLWVWCVTPDGGLAIDRGQDRGDGRILLSHGGFVTRQRIIARGKAGNEPLSFFAALTGELPANFAAAVAGYIGHRLPDWLVAEMRFRLAEKVRDGWLILAGKQVPLAANAQWHSFDASALDAWDFRLDNTARPLVGNGDSYVHVTVFTQDQWKRTSAAKGRALPPPPSKAVEWMREAYSRPIKPKRDDAIEDCRVALGITVPEARAALATIKERRKRGRPRGGRG</sequence>
<comment type="caution">
    <text evidence="1">The sequence shown here is derived from an EMBL/GenBank/DDBJ whole genome shotgun (WGS) entry which is preliminary data.</text>
</comment>
<proteinExistence type="predicted"/>
<evidence type="ECO:0000313" key="2">
    <source>
        <dbReference type="Proteomes" id="UP000460715"/>
    </source>
</evidence>